<dbReference type="AlphaFoldDB" id="A0A848KMR8"/>
<dbReference type="PROSITE" id="PS51770">
    <property type="entry name" value="HOTDOG_ACOT"/>
    <property type="match status" value="2"/>
</dbReference>
<dbReference type="Gene3D" id="3.10.129.10">
    <property type="entry name" value="Hotdog Thioesterase"/>
    <property type="match status" value="2"/>
</dbReference>
<dbReference type="CDD" id="cd03442">
    <property type="entry name" value="BFIT_BACH"/>
    <property type="match status" value="2"/>
</dbReference>
<dbReference type="GO" id="GO:0006637">
    <property type="term" value="P:acyl-CoA metabolic process"/>
    <property type="evidence" value="ECO:0007669"/>
    <property type="project" value="TreeGrafter"/>
</dbReference>
<dbReference type="InterPro" id="IPR006683">
    <property type="entry name" value="Thioestr_dom"/>
</dbReference>
<dbReference type="InterPro" id="IPR029069">
    <property type="entry name" value="HotDog_dom_sf"/>
</dbReference>
<dbReference type="Pfam" id="PF03061">
    <property type="entry name" value="4HBT"/>
    <property type="match status" value="2"/>
</dbReference>
<dbReference type="InterPro" id="IPR033120">
    <property type="entry name" value="HOTDOG_ACOT"/>
</dbReference>
<feature type="domain" description="HotDog ACOT-type" evidence="4">
    <location>
        <begin position="164"/>
        <end position="276"/>
    </location>
</feature>
<evidence type="ECO:0000313" key="5">
    <source>
        <dbReference type="EMBL" id="NMN99511.1"/>
    </source>
</evidence>
<evidence type="ECO:0000256" key="2">
    <source>
        <dbReference type="ARBA" id="ARBA00022801"/>
    </source>
</evidence>
<dbReference type="SUPFAM" id="SSF54637">
    <property type="entry name" value="Thioesterase/thiol ester dehydrase-isomerase"/>
    <property type="match status" value="2"/>
</dbReference>
<feature type="domain" description="HotDog ACOT-type" evidence="4">
    <location>
        <begin position="5"/>
        <end position="117"/>
    </location>
</feature>
<evidence type="ECO:0000256" key="3">
    <source>
        <dbReference type="PROSITE-ProRule" id="PRU01106"/>
    </source>
</evidence>
<proteinExistence type="inferred from homology"/>
<reference evidence="5 6" key="1">
    <citation type="submission" date="2019-05" db="EMBL/GenBank/DDBJ databases">
        <authorList>
            <person name="Lee S.D."/>
        </authorList>
    </citation>
    <scope>NUCLEOTIDE SEQUENCE [LARGE SCALE GENOMIC DNA]</scope>
    <source>
        <strain evidence="5 6">YC2-7</strain>
    </source>
</reference>
<dbReference type="Proteomes" id="UP000535543">
    <property type="component" value="Unassembled WGS sequence"/>
</dbReference>
<protein>
    <submittedName>
        <fullName evidence="5">Acyl-CoA thioesterase</fullName>
    </submittedName>
</protein>
<evidence type="ECO:0000259" key="4">
    <source>
        <dbReference type="PROSITE" id="PS51770"/>
    </source>
</evidence>
<keyword evidence="2 3" id="KW-0378">Hydrolase</keyword>
<dbReference type="PANTHER" id="PTHR11049">
    <property type="entry name" value="ACYL COENZYME A THIOESTER HYDROLASE"/>
    <property type="match status" value="1"/>
</dbReference>
<comment type="similarity">
    <text evidence="1">Belongs to the acyl coenzyme A hydrolase family.</text>
</comment>
<name>A0A848KMR8_9NOCA</name>
<dbReference type="InterPro" id="IPR040170">
    <property type="entry name" value="Cytosol_ACT"/>
</dbReference>
<gene>
    <name evidence="5" type="ORF">FGL95_31290</name>
</gene>
<dbReference type="GO" id="GO:0052816">
    <property type="term" value="F:long-chain fatty acyl-CoA hydrolase activity"/>
    <property type="evidence" value="ECO:0007669"/>
    <property type="project" value="TreeGrafter"/>
</dbReference>
<evidence type="ECO:0000313" key="6">
    <source>
        <dbReference type="Proteomes" id="UP000535543"/>
    </source>
</evidence>
<accession>A0A848KMR8</accession>
<sequence length="312" mass="34248">MDLPRTSESTLRFLAKSSDAGYRQRIDGGRVLEWVDKAGYACASAWSGRYCVTAYVGNIRFSRPVEAGQLVEIDARIVYTGRTSMHILVTVSSGDPRTGSVSETAQCLTVFVAVDDAGKPAAVPPWIPATLLDQRRQLAARRRIAVRHNIEAEMAEQSYSDASHAPSKVLRFLAAPSDVNWGGKVHGGNVMRWIDEAAFVCASGWSGAETIASYVGGIRFYRPLLIGNMVEIGARLIHTTHKSMHLSVHVRSIDPRTGAAELAAHALAIFVALDDRGRSMRVPQWEPRTDEDRRLDGHARSLLEIRQQAETA</sequence>
<reference evidence="5 6" key="2">
    <citation type="submission" date="2020-06" db="EMBL/GenBank/DDBJ databases">
        <title>Antribacter stalactiti gen. nov., sp. nov., a new member of the family Nacardiaceae isolated from a cave.</title>
        <authorList>
            <person name="Kim I.S."/>
        </authorList>
    </citation>
    <scope>NUCLEOTIDE SEQUENCE [LARGE SCALE GENOMIC DNA]</scope>
    <source>
        <strain evidence="5 6">YC2-7</strain>
    </source>
</reference>
<dbReference type="EMBL" id="VCQU01000019">
    <property type="protein sequence ID" value="NMN99511.1"/>
    <property type="molecule type" value="Genomic_DNA"/>
</dbReference>
<evidence type="ECO:0000256" key="1">
    <source>
        <dbReference type="ARBA" id="ARBA00010458"/>
    </source>
</evidence>
<keyword evidence="6" id="KW-1185">Reference proteome</keyword>
<dbReference type="GO" id="GO:0005829">
    <property type="term" value="C:cytosol"/>
    <property type="evidence" value="ECO:0007669"/>
    <property type="project" value="TreeGrafter"/>
</dbReference>
<dbReference type="PANTHER" id="PTHR11049:SF16">
    <property type="entry name" value="PROTEIN VDLD"/>
    <property type="match status" value="1"/>
</dbReference>
<organism evidence="5 6">
    <name type="scientific">Antrihabitans stalactiti</name>
    <dbReference type="NCBI Taxonomy" id="2584121"/>
    <lineage>
        <taxon>Bacteria</taxon>
        <taxon>Bacillati</taxon>
        <taxon>Actinomycetota</taxon>
        <taxon>Actinomycetes</taxon>
        <taxon>Mycobacteriales</taxon>
        <taxon>Nocardiaceae</taxon>
        <taxon>Antrihabitans</taxon>
    </lineage>
</organism>
<comment type="caution">
    <text evidence="5">The sequence shown here is derived from an EMBL/GenBank/DDBJ whole genome shotgun (WGS) entry which is preliminary data.</text>
</comment>